<feature type="region of interest" description="Disordered" evidence="2">
    <location>
        <begin position="68"/>
        <end position="104"/>
    </location>
</feature>
<evidence type="ECO:0000313" key="4">
    <source>
        <dbReference type="Proteomes" id="UP000189761"/>
    </source>
</evidence>
<keyword evidence="4" id="KW-1185">Reference proteome</keyword>
<protein>
    <recommendedName>
        <fullName evidence="5">Endolytic transglycosylase MltG</fullName>
    </recommendedName>
</protein>
<organism evidence="3 4">
    <name type="scientific">Heyndrickxia oleronia</name>
    <dbReference type="NCBI Taxonomy" id="38875"/>
    <lineage>
        <taxon>Bacteria</taxon>
        <taxon>Bacillati</taxon>
        <taxon>Bacillota</taxon>
        <taxon>Bacilli</taxon>
        <taxon>Bacillales</taxon>
        <taxon>Bacillaceae</taxon>
        <taxon>Heyndrickxia</taxon>
    </lineage>
</organism>
<dbReference type="EMBL" id="MTLA01000459">
    <property type="protein sequence ID" value="OOP65769.1"/>
    <property type="molecule type" value="Genomic_DNA"/>
</dbReference>
<name>A0A8E2LD59_9BACI</name>
<gene>
    <name evidence="3" type="ORF">BWZ43_24510</name>
</gene>
<keyword evidence="1" id="KW-0175">Coiled coil</keyword>
<evidence type="ECO:0000256" key="2">
    <source>
        <dbReference type="SAM" id="MobiDB-lite"/>
    </source>
</evidence>
<dbReference type="AlphaFoldDB" id="A0A8E2LD59"/>
<dbReference type="Gene3D" id="3.30.1490.480">
    <property type="entry name" value="Endolytic murein transglycosylase"/>
    <property type="match status" value="1"/>
</dbReference>
<proteinExistence type="predicted"/>
<dbReference type="RefSeq" id="WP_058002173.1">
    <property type="nucleotide sequence ID" value="NZ_CP065424.1"/>
</dbReference>
<comment type="caution">
    <text evidence="3">The sequence shown here is derived from an EMBL/GenBank/DDBJ whole genome shotgun (WGS) entry which is preliminary data.</text>
</comment>
<evidence type="ECO:0008006" key="5">
    <source>
        <dbReference type="Google" id="ProtNLM"/>
    </source>
</evidence>
<reference evidence="3 4" key="1">
    <citation type="submission" date="2017-01" db="EMBL/GenBank/DDBJ databases">
        <title>Draft genome sequence of Bacillus oleronius.</title>
        <authorList>
            <person name="Allam M."/>
        </authorList>
    </citation>
    <scope>NUCLEOTIDE SEQUENCE [LARGE SCALE GENOMIC DNA]</scope>
    <source>
        <strain evidence="3 4">DSM 9356</strain>
    </source>
</reference>
<evidence type="ECO:0000313" key="3">
    <source>
        <dbReference type="EMBL" id="OOP65769.1"/>
    </source>
</evidence>
<accession>A0A8E2LD59</accession>
<evidence type="ECO:0000256" key="1">
    <source>
        <dbReference type="SAM" id="Coils"/>
    </source>
</evidence>
<sequence>MGKQITRAFAAGLLLSAILILIFKPFDSGDKEAAVKKGYVQVKETEYNQMKKEKTEWEEKYKALSAKNKETSVKPKDDKSKTKSDKTEKEPKKDTTKDTAKKETTKEPIVKYQLTIKKGMTPNQIAEKLKAAKIIDHQGNFVEYLIKNKYHEKIQLGDFNVTNEMDYKEIAVIITKGR</sequence>
<feature type="coiled-coil region" evidence="1">
    <location>
        <begin position="40"/>
        <end position="67"/>
    </location>
</feature>
<dbReference type="Proteomes" id="UP000189761">
    <property type="component" value="Unassembled WGS sequence"/>
</dbReference>